<dbReference type="Proteomes" id="UP000019763">
    <property type="component" value="Unassembled WGS sequence"/>
</dbReference>
<evidence type="ECO:0000256" key="9">
    <source>
        <dbReference type="ARBA" id="ARBA00049360"/>
    </source>
</evidence>
<dbReference type="GO" id="GO:0006302">
    <property type="term" value="P:double-strand break repair"/>
    <property type="evidence" value="ECO:0007669"/>
    <property type="project" value="InterPro"/>
</dbReference>
<dbReference type="Pfam" id="PF13558">
    <property type="entry name" value="SbcC_Walker_B"/>
    <property type="match status" value="1"/>
</dbReference>
<comment type="similarity">
    <text evidence="4">Belongs to the SMC family. RAD50 subfamily.</text>
</comment>
<evidence type="ECO:0000256" key="5">
    <source>
        <dbReference type="ARBA" id="ARBA00022454"/>
    </source>
</evidence>
<feature type="domain" description="Rad50/SbcC-type AAA" evidence="12">
    <location>
        <begin position="5"/>
        <end position="304"/>
    </location>
</feature>
<organism evidence="13 14">
    <name type="scientific">Gregarina niphandrodes</name>
    <name type="common">Septate eugregarine</name>
    <dbReference type="NCBI Taxonomy" id="110365"/>
    <lineage>
        <taxon>Eukaryota</taxon>
        <taxon>Sar</taxon>
        <taxon>Alveolata</taxon>
        <taxon>Apicomplexa</taxon>
        <taxon>Conoidasida</taxon>
        <taxon>Gregarinasina</taxon>
        <taxon>Eugregarinorida</taxon>
        <taxon>Gregarinidae</taxon>
        <taxon>Gregarina</taxon>
    </lineage>
</organism>
<dbReference type="GeneID" id="22912316"/>
<comment type="cofactor">
    <cofactor evidence="1">
        <name>Zn(2+)</name>
        <dbReference type="ChEBI" id="CHEBI:29105"/>
    </cofactor>
</comment>
<evidence type="ECO:0000259" key="12">
    <source>
        <dbReference type="Pfam" id="PF13476"/>
    </source>
</evidence>
<gene>
    <name evidence="13" type="ORF">GNI_063310</name>
</gene>
<dbReference type="InterPro" id="IPR027417">
    <property type="entry name" value="P-loop_NTPase"/>
</dbReference>
<evidence type="ECO:0000256" key="3">
    <source>
        <dbReference type="ARBA" id="ARBA00004286"/>
    </source>
</evidence>
<dbReference type="OrthoDB" id="18797at2759"/>
<evidence type="ECO:0000313" key="14">
    <source>
        <dbReference type="Proteomes" id="UP000019763"/>
    </source>
</evidence>
<reference evidence="13" key="1">
    <citation type="submission" date="2013-12" db="EMBL/GenBank/DDBJ databases">
        <authorList>
            <person name="Omoto C.K."/>
            <person name="Sibley D."/>
            <person name="Venepally P."/>
            <person name="Hadjithomas M."/>
            <person name="Karamycheva S."/>
            <person name="Brunk B."/>
            <person name="Roos D."/>
            <person name="Caler E."/>
            <person name="Lorenzi H."/>
        </authorList>
    </citation>
    <scope>NUCLEOTIDE SEQUENCE</scope>
</reference>
<keyword evidence="7" id="KW-0862">Zinc</keyword>
<comment type="catalytic activity">
    <reaction evidence="9">
        <text>ATP + H2O = ADP + phosphate + H(+)</text>
        <dbReference type="Rhea" id="RHEA:13065"/>
        <dbReference type="ChEBI" id="CHEBI:15377"/>
        <dbReference type="ChEBI" id="CHEBI:15378"/>
        <dbReference type="ChEBI" id="CHEBI:30616"/>
        <dbReference type="ChEBI" id="CHEBI:43474"/>
        <dbReference type="ChEBI" id="CHEBI:456216"/>
    </reaction>
</comment>
<dbReference type="GO" id="GO:0046872">
    <property type="term" value="F:metal ion binding"/>
    <property type="evidence" value="ECO:0007669"/>
    <property type="project" value="UniProtKB-KW"/>
</dbReference>
<dbReference type="VEuPathDB" id="CryptoDB:GNI_063310"/>
<dbReference type="RefSeq" id="XP_011130032.1">
    <property type="nucleotide sequence ID" value="XM_011131730.1"/>
</dbReference>
<dbReference type="GO" id="GO:0003691">
    <property type="term" value="F:double-stranded telomeric DNA binding"/>
    <property type="evidence" value="ECO:0007669"/>
    <property type="project" value="TreeGrafter"/>
</dbReference>
<dbReference type="PANTHER" id="PTHR18867:SF12">
    <property type="entry name" value="DNA REPAIR PROTEIN RAD50"/>
    <property type="match status" value="1"/>
</dbReference>
<evidence type="ECO:0000256" key="10">
    <source>
        <dbReference type="SAM" id="Coils"/>
    </source>
</evidence>
<dbReference type="EMBL" id="AFNH02000479">
    <property type="protein sequence ID" value="EZG68210.1"/>
    <property type="molecule type" value="Genomic_DNA"/>
</dbReference>
<dbReference type="OMA" id="FSDYYYR"/>
<dbReference type="GO" id="GO:0043047">
    <property type="term" value="F:single-stranded telomeric DNA binding"/>
    <property type="evidence" value="ECO:0007669"/>
    <property type="project" value="TreeGrafter"/>
</dbReference>
<proteinExistence type="inferred from homology"/>
<comment type="caution">
    <text evidence="13">The sequence shown here is derived from an EMBL/GenBank/DDBJ whole genome shotgun (WGS) entry which is preliminary data.</text>
</comment>
<evidence type="ECO:0000313" key="13">
    <source>
        <dbReference type="EMBL" id="EZG68210.1"/>
    </source>
</evidence>
<keyword evidence="8" id="KW-0539">Nucleus</keyword>
<sequence>MYLVKLGILGIRSFSHTEVETLKFTRPLTLIVGHNGAGKTTIVECLRMATTGENPPNANKGHNFLHDPRLLGLVDVKGQIRLIFMTKMHGSHHIGLQGRQSQSSVQSVDDISGTGTSQKADDIQVATVRNFSLTCLDKNGTTKSTFKAIDSVVQLKMPDGRLKSITNKCVDINSAILSYLRVPKSVLDSVIFCHQDDSGWPLADSATLKKRFDELFGSNRYNRTLEILNDQRKNLTKLSKEHKHEYELISKDVDQYNHLLANLDVYEKELNALKETKKQYENNIQNLENKKKEIKIKLNKLQDKIVELKHIQHNLIKYKKELSDLQLTLGESLIEDELAVMEQGLEKYRKENMIDEKKLELAQENIMSINERIRDLLNHKSKVADRFKEQARLEQTIISCRAENMKLRDELMKEIANGEVHDLENKENGDVLKKKVMMYLTKREQDYWPNKKLGLINEVSGIDLKISEMRTILTVKEKEMNDLQQKLWSIESHKHLQETRSNYQDKIIQLNQSVPMHQIVQYLPSDLPDRTSTDRSTKELTSTDRSTKEPITNDVHILESTTKGDAFLLEGSLNDLGKIDMIVSLLRAQLDKANTNFVALEKNEHLIREYQERSDRLDGLIRQLDVAENERQAHETMLREMEDFDNNSTITILQRSKTLLAEYEKCKTELESSLQGHFSKVGELNGRVSSLKDRLDLNLLSIGDELDYNAIDYDKCIHECETSLEVYKRDFIMAQNAETLYSNFHQYSMKKKKCAFCFRPFNDDELKIYNNNIKSKLTDIPTKLENSKKLLSKCEHEYDVLKHDFELYKKMEVHKTERQNTEKELKEVLMLLKNAKDLLNQDQVGVNKLKHKILTISNAIMKVDKTIQIIDNLRIQVNHAENLLQETQEKAEGSLIKAGQKRPRNNLDIQSSIHDPIELKNRIKQLNLLIDKLSSIQHQFVELKTKIEIIDKQQELGDDTGLDNNPFEIGYELNKLDNNEENVRKNIEKLNNYINDIKEKIQDGQFQKNNAQILLENIEKKMRVESGAIGEKLDRIQVNDMAINKAEIEVRKFDDTSELSQLDRALEKTQAELEDQNENIVIFKKKIGLRVGFIEKLVSSIKCVELGLMISECEEEMGPHQSRSEELISLERDMCLVDGQLKTEQMQFNQCQGRITGKSEVIENLRKELEHKRFQDCRKKQQQAYVQYFVHETASNDVKTYSVSLASAIMKYHSDKIHQVNQILKDLWRQVYSGTDIDYIIITADATEAKNFNYRVSMARNNVQLEMRGRCSAGQKVLASIIIRLALAETFAAHCGILALDEPTTNLDRRNVESLARALCHLIESRRNRDSFQLILITHDEDFVECLRQMGAVDSFFQVRKDAATGTSHIFQVNCSR</sequence>
<protein>
    <submittedName>
        <fullName evidence="13">RAD50-like protein</fullName>
    </submittedName>
</protein>
<dbReference type="GO" id="GO:0016887">
    <property type="term" value="F:ATP hydrolysis activity"/>
    <property type="evidence" value="ECO:0007669"/>
    <property type="project" value="InterPro"/>
</dbReference>
<feature type="coiled-coil region" evidence="10">
    <location>
        <begin position="1059"/>
        <end position="1086"/>
    </location>
</feature>
<dbReference type="Pfam" id="PF13476">
    <property type="entry name" value="AAA_23"/>
    <property type="match status" value="1"/>
</dbReference>
<dbReference type="GO" id="GO:0007004">
    <property type="term" value="P:telomere maintenance via telomerase"/>
    <property type="evidence" value="ECO:0007669"/>
    <property type="project" value="TreeGrafter"/>
</dbReference>
<dbReference type="SUPFAM" id="SSF52540">
    <property type="entry name" value="P-loop containing nucleoside triphosphate hydrolases"/>
    <property type="match status" value="1"/>
</dbReference>
<dbReference type="GO" id="GO:0000794">
    <property type="term" value="C:condensed nuclear chromosome"/>
    <property type="evidence" value="ECO:0007669"/>
    <property type="project" value="TreeGrafter"/>
</dbReference>
<dbReference type="GO" id="GO:0070192">
    <property type="term" value="P:chromosome organization involved in meiotic cell cycle"/>
    <property type="evidence" value="ECO:0007669"/>
    <property type="project" value="TreeGrafter"/>
</dbReference>
<dbReference type="GO" id="GO:0051880">
    <property type="term" value="F:G-quadruplex DNA binding"/>
    <property type="evidence" value="ECO:0007669"/>
    <property type="project" value="TreeGrafter"/>
</dbReference>
<feature type="compositionally biased region" description="Basic and acidic residues" evidence="11">
    <location>
        <begin position="527"/>
        <end position="548"/>
    </location>
</feature>
<dbReference type="eggNOG" id="KOG0962">
    <property type="taxonomic scope" value="Eukaryota"/>
</dbReference>
<keyword evidence="14" id="KW-1185">Reference proteome</keyword>
<keyword evidence="5" id="KW-0158">Chromosome</keyword>
<comment type="subcellular location">
    <subcellularLocation>
        <location evidence="3">Chromosome</location>
    </subcellularLocation>
    <subcellularLocation>
        <location evidence="2">Nucleus</location>
    </subcellularLocation>
</comment>
<evidence type="ECO:0000256" key="7">
    <source>
        <dbReference type="ARBA" id="ARBA00022833"/>
    </source>
</evidence>
<dbReference type="Gene3D" id="3.40.50.300">
    <property type="entry name" value="P-loop containing nucleotide triphosphate hydrolases"/>
    <property type="match status" value="2"/>
</dbReference>
<accession>A0A023B859</accession>
<feature type="region of interest" description="Disordered" evidence="11">
    <location>
        <begin position="526"/>
        <end position="548"/>
    </location>
</feature>
<dbReference type="GO" id="GO:0000722">
    <property type="term" value="P:telomere maintenance via recombination"/>
    <property type="evidence" value="ECO:0007669"/>
    <property type="project" value="TreeGrafter"/>
</dbReference>
<evidence type="ECO:0000256" key="4">
    <source>
        <dbReference type="ARBA" id="ARBA00009439"/>
    </source>
</evidence>
<feature type="coiled-coil region" evidence="10">
    <location>
        <begin position="466"/>
        <end position="513"/>
    </location>
</feature>
<feature type="coiled-coil region" evidence="10">
    <location>
        <begin position="973"/>
        <end position="1000"/>
    </location>
</feature>
<dbReference type="InterPro" id="IPR038729">
    <property type="entry name" value="Rad50/SbcC_AAA"/>
</dbReference>
<keyword evidence="6" id="KW-0479">Metal-binding</keyword>
<feature type="coiled-coil region" evidence="10">
    <location>
        <begin position="218"/>
        <end position="379"/>
    </location>
</feature>
<dbReference type="PANTHER" id="PTHR18867">
    <property type="entry name" value="RAD50"/>
    <property type="match status" value="1"/>
</dbReference>
<evidence type="ECO:0000256" key="6">
    <source>
        <dbReference type="ARBA" id="ARBA00022723"/>
    </source>
</evidence>
<dbReference type="GO" id="GO:0030870">
    <property type="term" value="C:Mre11 complex"/>
    <property type="evidence" value="ECO:0007669"/>
    <property type="project" value="TreeGrafter"/>
</dbReference>
<evidence type="ECO:0000256" key="8">
    <source>
        <dbReference type="ARBA" id="ARBA00023242"/>
    </source>
</evidence>
<evidence type="ECO:0000256" key="11">
    <source>
        <dbReference type="SAM" id="MobiDB-lite"/>
    </source>
</evidence>
<name>A0A023B859_GRENI</name>
<keyword evidence="10" id="KW-0175">Coiled coil</keyword>
<evidence type="ECO:0000256" key="1">
    <source>
        <dbReference type="ARBA" id="ARBA00001947"/>
    </source>
</evidence>
<evidence type="ECO:0000256" key="2">
    <source>
        <dbReference type="ARBA" id="ARBA00004123"/>
    </source>
</evidence>
<feature type="coiled-coil region" evidence="10">
    <location>
        <begin position="583"/>
        <end position="647"/>
    </location>
</feature>